<dbReference type="GO" id="GO:0016747">
    <property type="term" value="F:acyltransferase activity, transferring groups other than amino-acyl groups"/>
    <property type="evidence" value="ECO:0007669"/>
    <property type="project" value="InterPro"/>
</dbReference>
<dbReference type="Proteomes" id="UP000003163">
    <property type="component" value="Unassembled WGS sequence"/>
</dbReference>
<dbReference type="EMBL" id="AFBI03000013">
    <property type="protein sequence ID" value="EJW04817.1"/>
    <property type="molecule type" value="Genomic_DNA"/>
</dbReference>
<comment type="caution">
    <text evidence="2">The sequence shown here is derived from an EMBL/GenBank/DDBJ whole genome shotgun (WGS) entry which is preliminary data.</text>
</comment>
<dbReference type="InParanoid" id="J9DU43"/>
<dbReference type="AlphaFoldDB" id="J9DU43"/>
<keyword evidence="3" id="KW-1185">Reference proteome</keyword>
<organism evidence="2 3">
    <name type="scientific">Edhazardia aedis (strain USNM 41457)</name>
    <name type="common">Microsporidian parasite</name>
    <dbReference type="NCBI Taxonomy" id="1003232"/>
    <lineage>
        <taxon>Eukaryota</taxon>
        <taxon>Fungi</taxon>
        <taxon>Fungi incertae sedis</taxon>
        <taxon>Microsporidia</taxon>
        <taxon>Edhazardia</taxon>
    </lineage>
</organism>
<dbReference type="Gene3D" id="3.40.630.30">
    <property type="match status" value="1"/>
</dbReference>
<name>J9DU43_EDHAE</name>
<gene>
    <name evidence="2" type="ORF">EDEG_00987</name>
</gene>
<protein>
    <recommendedName>
        <fullName evidence="1">N-acetyltransferase domain-containing protein</fullName>
    </recommendedName>
</protein>
<evidence type="ECO:0000259" key="1">
    <source>
        <dbReference type="PROSITE" id="PS51186"/>
    </source>
</evidence>
<feature type="domain" description="N-acetyltransferase" evidence="1">
    <location>
        <begin position="85"/>
        <end position="283"/>
    </location>
</feature>
<dbReference type="Pfam" id="PF17013">
    <property type="entry name" value="Acetyltransf_15"/>
    <property type="match status" value="1"/>
</dbReference>
<dbReference type="InterPro" id="IPR031523">
    <property type="entry name" value="Acetyltransf_15"/>
</dbReference>
<accession>J9DU43</accession>
<dbReference type="PROSITE" id="PS51186">
    <property type="entry name" value="GNAT"/>
    <property type="match status" value="1"/>
</dbReference>
<evidence type="ECO:0000313" key="3">
    <source>
        <dbReference type="Proteomes" id="UP000003163"/>
    </source>
</evidence>
<reference evidence="3" key="2">
    <citation type="submission" date="2015-07" db="EMBL/GenBank/DDBJ databases">
        <title>Contrasting host-pathogen interactions and genome evolution in two generalist and specialist microsporidian pathogens of mosquitoes.</title>
        <authorList>
            <consortium name="The Broad Institute Genomics Platform"/>
            <consortium name="The Broad Institute Genome Sequencing Center for Infectious Disease"/>
            <person name="Cuomo C.A."/>
            <person name="Sanscrainte N.D."/>
            <person name="Goldberg J.M."/>
            <person name="Heiman D."/>
            <person name="Young S."/>
            <person name="Zeng Q."/>
            <person name="Becnel J.J."/>
            <person name="Birren B.W."/>
        </authorList>
    </citation>
    <scope>NUCLEOTIDE SEQUENCE [LARGE SCALE GENOMIC DNA]</scope>
    <source>
        <strain evidence="3">USNM 41457</strain>
    </source>
</reference>
<dbReference type="HOGENOM" id="CLU_806594_0_0_1"/>
<evidence type="ECO:0000313" key="2">
    <source>
        <dbReference type="EMBL" id="EJW04817.1"/>
    </source>
</evidence>
<dbReference type="VEuPathDB" id="MicrosporidiaDB:EDEG_00987"/>
<dbReference type="InterPro" id="IPR016181">
    <property type="entry name" value="Acyl_CoA_acyltransferase"/>
</dbReference>
<dbReference type="SUPFAM" id="SSF55729">
    <property type="entry name" value="Acyl-CoA N-acyltransferases (Nat)"/>
    <property type="match status" value="1"/>
</dbReference>
<reference evidence="2 3" key="1">
    <citation type="submission" date="2011-08" db="EMBL/GenBank/DDBJ databases">
        <authorList>
            <person name="Liu Z.J."/>
            <person name="Shi F.L."/>
            <person name="Lu J.Q."/>
            <person name="Li M."/>
            <person name="Wang Z.L."/>
        </authorList>
    </citation>
    <scope>NUCLEOTIDE SEQUENCE [LARGE SCALE GENOMIC DNA]</scope>
    <source>
        <strain evidence="2 3">USNM 41457</strain>
    </source>
</reference>
<dbReference type="CDD" id="cd04301">
    <property type="entry name" value="NAT_SF"/>
    <property type="match status" value="1"/>
</dbReference>
<dbReference type="InterPro" id="IPR000182">
    <property type="entry name" value="GNAT_dom"/>
</dbReference>
<sequence>MIKRILILTHIFLQKTQDVRFIYMPGTTQPIKSIDQLKDIKGMVYKEFRNGNDEQAIYKNINTFTICQYRTPTELVTNMFIVPKKFYGLFSSKDLEKIKRRNNSFLDKEDFIANSSEDLEDELSEKEKEELKKSFLIEKNVLSIYTVFTNPLFRGKGYAKKLLEESIREYLKTLRKKTQENNLKIKVKNNLISQFLDRFKLNLSIFNYLKGKNYEVDNLKKKLPSALKNTILDTELLLTLHLNPKDTMMNFNYAFYYSLGFRRASFCEYGPPTFEYSMEKFLTFRNARKEIKRSAVSREIGGLFCMACRVEDFLNPKNRRALDREMIEEGEKLRKILLARESSE</sequence>
<proteinExistence type="predicted"/>